<sequence>MLRQMDPAKDNLADDEEIQELYRSCMSLRPKIVKLIDKYTQKRADLVSMNESFVKARTIFDRMMEESLARHSTFYDGRPPYGAPVQPYQGRPESRARQDYAQAPQAFGWNPNVYDQPGYNAYPAPQAAYGGPPAPGPESSYPGAPQPYGVPEPYPPQHAQPAYGQQPPYGATPAQPQPGPGPSPYHTPGLHEPQGYPGIQIPPQAQQPQSVSPPVATPQPFGGYGGVPGQPQFDAQAQHIPQQQQQPQHQATLPTHPQVQPQVQPQIQPQTQPQVQPQQQPVQTQPLQPVVAQVQPQPQPQAQPQVQAQPQTQLQTQPQVQTASPVQEHQQPAQQQQQSGPPFVFDPNGTYEDANVQAWAQYYAHGGTDPTGSVYFISVPGVKEAPKPTPSRSASQDTAITVQPQTAQHAQGYPDPAAAASVAPLNVQHHDTTQPAASAPVGQQPSSPSQQHAFYQPQLVVHLRVLFNNTKLTVHLHMARRHTQLNPAHRSLVSLQRVQTNKRGKGQYYNMPNQFANMNVGDSQQGPGPQVGTPA</sequence>
<feature type="compositionally biased region" description="Low complexity" evidence="3">
    <location>
        <begin position="186"/>
        <end position="220"/>
    </location>
</feature>
<comment type="subcellular location">
    <subcellularLocation>
        <location evidence="1">Endomembrane system</location>
    </subcellularLocation>
</comment>
<feature type="compositionally biased region" description="Polar residues" evidence="3">
    <location>
        <begin position="390"/>
        <end position="409"/>
    </location>
</feature>
<evidence type="ECO:0000313" key="6">
    <source>
        <dbReference type="Proteomes" id="UP001385951"/>
    </source>
</evidence>
<feature type="compositionally biased region" description="Pro residues" evidence="3">
    <location>
        <begin position="175"/>
        <end position="185"/>
    </location>
</feature>
<dbReference type="Proteomes" id="UP001385951">
    <property type="component" value="Unassembled WGS sequence"/>
</dbReference>
<feature type="domain" description="GAT" evidence="4">
    <location>
        <begin position="1"/>
        <end position="65"/>
    </location>
</feature>
<gene>
    <name evidence="5" type="ORF">QCA50_008882</name>
</gene>
<accession>A0AAW0G5L4</accession>
<evidence type="ECO:0000313" key="5">
    <source>
        <dbReference type="EMBL" id="KAK7687667.1"/>
    </source>
</evidence>
<dbReference type="GO" id="GO:0043328">
    <property type="term" value="P:protein transport to vacuole involved in ubiquitin-dependent protein catabolic process via the multivesicular body sorting pathway"/>
    <property type="evidence" value="ECO:0007669"/>
    <property type="project" value="TreeGrafter"/>
</dbReference>
<dbReference type="AlphaFoldDB" id="A0AAW0G5L4"/>
<evidence type="ECO:0000256" key="2">
    <source>
        <dbReference type="ARBA" id="ARBA00023136"/>
    </source>
</evidence>
<dbReference type="Pfam" id="PF03127">
    <property type="entry name" value="GAT"/>
    <property type="match status" value="1"/>
</dbReference>
<feature type="region of interest" description="Disordered" evidence="3">
    <location>
        <begin position="384"/>
        <end position="416"/>
    </location>
</feature>
<comment type="caution">
    <text evidence="5">The sequence shown here is derived from an EMBL/GenBank/DDBJ whole genome shotgun (WGS) entry which is preliminary data.</text>
</comment>
<evidence type="ECO:0000256" key="1">
    <source>
        <dbReference type="ARBA" id="ARBA00004308"/>
    </source>
</evidence>
<dbReference type="EMBL" id="JASBNA010000012">
    <property type="protein sequence ID" value="KAK7687667.1"/>
    <property type="molecule type" value="Genomic_DNA"/>
</dbReference>
<dbReference type="GO" id="GO:0043130">
    <property type="term" value="F:ubiquitin binding"/>
    <property type="evidence" value="ECO:0007669"/>
    <property type="project" value="InterPro"/>
</dbReference>
<feature type="compositionally biased region" description="Pro residues" evidence="3">
    <location>
        <begin position="144"/>
        <end position="158"/>
    </location>
</feature>
<feature type="compositionally biased region" description="Low complexity" evidence="3">
    <location>
        <begin position="164"/>
        <end position="174"/>
    </location>
</feature>
<name>A0AAW0G5L4_9APHY</name>
<reference evidence="5 6" key="1">
    <citation type="submission" date="2022-09" db="EMBL/GenBank/DDBJ databases">
        <authorList>
            <person name="Palmer J.M."/>
        </authorList>
    </citation>
    <scope>NUCLEOTIDE SEQUENCE [LARGE SCALE GENOMIC DNA]</scope>
    <source>
        <strain evidence="5 6">DSM 7382</strain>
    </source>
</reference>
<dbReference type="PANTHER" id="PTHR45929">
    <property type="entry name" value="JAK PATHWAY SIGNAL TRANSDUCTION ADAPTOR MOLECULE"/>
    <property type="match status" value="1"/>
</dbReference>
<dbReference type="PANTHER" id="PTHR45929:SF3">
    <property type="entry name" value="JAK PATHWAY SIGNAL TRANSDUCTION ADAPTOR MOLECULE"/>
    <property type="match status" value="1"/>
</dbReference>
<organism evidence="5 6">
    <name type="scientific">Cerrena zonata</name>
    <dbReference type="NCBI Taxonomy" id="2478898"/>
    <lineage>
        <taxon>Eukaryota</taxon>
        <taxon>Fungi</taxon>
        <taxon>Dikarya</taxon>
        <taxon>Basidiomycota</taxon>
        <taxon>Agaricomycotina</taxon>
        <taxon>Agaricomycetes</taxon>
        <taxon>Polyporales</taxon>
        <taxon>Cerrenaceae</taxon>
        <taxon>Cerrena</taxon>
    </lineage>
</organism>
<dbReference type="CDD" id="cd21386">
    <property type="entry name" value="GAT_Hse1"/>
    <property type="match status" value="1"/>
</dbReference>
<feature type="region of interest" description="Disordered" evidence="3">
    <location>
        <begin position="124"/>
        <end position="351"/>
    </location>
</feature>
<evidence type="ECO:0000256" key="3">
    <source>
        <dbReference type="SAM" id="MobiDB-lite"/>
    </source>
</evidence>
<evidence type="ECO:0000259" key="4">
    <source>
        <dbReference type="Pfam" id="PF03127"/>
    </source>
</evidence>
<dbReference type="InterPro" id="IPR050670">
    <property type="entry name" value="STAM"/>
</dbReference>
<dbReference type="GO" id="GO:0035091">
    <property type="term" value="F:phosphatidylinositol binding"/>
    <property type="evidence" value="ECO:0007669"/>
    <property type="project" value="InterPro"/>
</dbReference>
<proteinExistence type="predicted"/>
<dbReference type="GO" id="GO:0033565">
    <property type="term" value="C:ESCRT-0 complex"/>
    <property type="evidence" value="ECO:0007669"/>
    <property type="project" value="TreeGrafter"/>
</dbReference>
<feature type="compositionally biased region" description="Low complexity" evidence="3">
    <location>
        <begin position="434"/>
        <end position="452"/>
    </location>
</feature>
<feature type="region of interest" description="Disordered" evidence="3">
    <location>
        <begin position="429"/>
        <end position="452"/>
    </location>
</feature>
<dbReference type="Gene3D" id="1.20.5.1940">
    <property type="match status" value="1"/>
</dbReference>
<feature type="compositionally biased region" description="Low complexity" evidence="3">
    <location>
        <begin position="235"/>
        <end position="342"/>
    </location>
</feature>
<keyword evidence="2" id="KW-0472">Membrane</keyword>
<keyword evidence="6" id="KW-1185">Reference proteome</keyword>
<protein>
    <recommendedName>
        <fullName evidence="4">GAT domain-containing protein</fullName>
    </recommendedName>
</protein>
<feature type="compositionally biased region" description="Low complexity" evidence="3">
    <location>
        <begin position="124"/>
        <end position="143"/>
    </location>
</feature>
<dbReference type="InterPro" id="IPR004152">
    <property type="entry name" value="GAT_dom"/>
</dbReference>
<dbReference type="SUPFAM" id="SSF89009">
    <property type="entry name" value="GAT-like domain"/>
    <property type="match status" value="1"/>
</dbReference>